<comment type="subcellular location">
    <subcellularLocation>
        <location evidence="1">Membrane</location>
        <topology evidence="1">Multi-pass membrane protein</topology>
    </subcellularLocation>
</comment>
<name>A0A261XU40_9FUNG</name>
<dbReference type="PANTHER" id="PTHR43731">
    <property type="entry name" value="RHOMBOID PROTEASE"/>
    <property type="match status" value="1"/>
</dbReference>
<evidence type="ECO:0000256" key="6">
    <source>
        <dbReference type="ARBA" id="ARBA00023136"/>
    </source>
</evidence>
<feature type="transmembrane region" description="Helical" evidence="7">
    <location>
        <begin position="175"/>
        <end position="197"/>
    </location>
</feature>
<evidence type="ECO:0000256" key="7">
    <source>
        <dbReference type="SAM" id="Phobius"/>
    </source>
</evidence>
<evidence type="ECO:0000259" key="8">
    <source>
        <dbReference type="Pfam" id="PF01694"/>
    </source>
</evidence>
<dbReference type="Proteomes" id="UP000242875">
    <property type="component" value="Unassembled WGS sequence"/>
</dbReference>
<sequence>MLALRELYCHRLLRGFAPHRQCAVNTFRKNPTGSLTGREPFRLQTFRPYIRPHYYENDLSSVYRRNNTLVRRIARKIDDLPPGTVLWTLIGANTAVYLTWQYAVNSYSQFRDPSWLSFMLNNFVLSDSNLRAGRLHTLITSFFSHRETGHLAINMLVLYSIGGGVLEALGTLRFLGLYGASGVAAGLAHLAYTSYIRPYIIGARRGSKSLSGTIGASGAVMGITTFFACAFPRATFLVFFVVPMPAIAVVGLFAAYDIYRAATIAPGKTDSASHIGGGLYGLTYYFLRVRPRLGRWRF</sequence>
<evidence type="ECO:0000313" key="9">
    <source>
        <dbReference type="EMBL" id="OZJ01868.1"/>
    </source>
</evidence>
<comment type="caution">
    <text evidence="9">The sequence shown here is derived from an EMBL/GenBank/DDBJ whole genome shotgun (WGS) entry which is preliminary data.</text>
</comment>
<gene>
    <name evidence="9" type="ORF">BZG36_05432</name>
</gene>
<evidence type="ECO:0000313" key="10">
    <source>
        <dbReference type="Proteomes" id="UP000242875"/>
    </source>
</evidence>
<evidence type="ECO:0000256" key="1">
    <source>
        <dbReference type="ARBA" id="ARBA00004141"/>
    </source>
</evidence>
<dbReference type="Gene3D" id="1.20.1540.10">
    <property type="entry name" value="Rhomboid-like"/>
    <property type="match status" value="1"/>
</dbReference>
<dbReference type="OrthoDB" id="418595at2759"/>
<dbReference type="SUPFAM" id="SSF144091">
    <property type="entry name" value="Rhomboid-like"/>
    <property type="match status" value="1"/>
</dbReference>
<proteinExistence type="inferred from homology"/>
<evidence type="ECO:0000256" key="5">
    <source>
        <dbReference type="ARBA" id="ARBA00022989"/>
    </source>
</evidence>
<organism evidence="9 10">
    <name type="scientific">Bifiguratus adelaidae</name>
    <dbReference type="NCBI Taxonomy" id="1938954"/>
    <lineage>
        <taxon>Eukaryota</taxon>
        <taxon>Fungi</taxon>
        <taxon>Fungi incertae sedis</taxon>
        <taxon>Mucoromycota</taxon>
        <taxon>Mucoromycotina</taxon>
        <taxon>Endogonomycetes</taxon>
        <taxon>Endogonales</taxon>
        <taxon>Endogonales incertae sedis</taxon>
        <taxon>Bifiguratus</taxon>
    </lineage>
</organism>
<dbReference type="GO" id="GO:0004252">
    <property type="term" value="F:serine-type endopeptidase activity"/>
    <property type="evidence" value="ECO:0007669"/>
    <property type="project" value="InterPro"/>
</dbReference>
<dbReference type="Pfam" id="PF01694">
    <property type="entry name" value="Rhomboid"/>
    <property type="match status" value="1"/>
</dbReference>
<evidence type="ECO:0000256" key="3">
    <source>
        <dbReference type="ARBA" id="ARBA00022692"/>
    </source>
</evidence>
<feature type="transmembrane region" description="Helical" evidence="7">
    <location>
        <begin position="209"/>
        <end position="228"/>
    </location>
</feature>
<keyword evidence="4" id="KW-0378">Hydrolase</keyword>
<evidence type="ECO:0000256" key="4">
    <source>
        <dbReference type="ARBA" id="ARBA00022801"/>
    </source>
</evidence>
<dbReference type="AlphaFoldDB" id="A0A261XU40"/>
<dbReference type="InterPro" id="IPR050925">
    <property type="entry name" value="Rhomboid_protease_S54"/>
</dbReference>
<dbReference type="PANTHER" id="PTHR43731:SF14">
    <property type="entry name" value="PRESENILIN-ASSOCIATED RHOMBOID-LIKE PROTEIN, MITOCHONDRIAL"/>
    <property type="match status" value="1"/>
</dbReference>
<feature type="domain" description="Peptidase S54 rhomboid" evidence="8">
    <location>
        <begin position="133"/>
        <end position="289"/>
    </location>
</feature>
<dbReference type="EMBL" id="MVBO01000224">
    <property type="protein sequence ID" value="OZJ01868.1"/>
    <property type="molecule type" value="Genomic_DNA"/>
</dbReference>
<dbReference type="InterPro" id="IPR022764">
    <property type="entry name" value="Peptidase_S54_rhomboid_dom"/>
</dbReference>
<feature type="transmembrane region" description="Helical" evidence="7">
    <location>
        <begin position="234"/>
        <end position="256"/>
    </location>
</feature>
<keyword evidence="6 7" id="KW-0472">Membrane</keyword>
<comment type="similarity">
    <text evidence="2">Belongs to the peptidase S54 family.</text>
</comment>
<protein>
    <recommendedName>
        <fullName evidence="8">Peptidase S54 rhomboid domain-containing protein</fullName>
    </recommendedName>
</protein>
<reference evidence="9 10" key="1">
    <citation type="journal article" date="2017" name="Mycologia">
        <title>Bifiguratus adelaidae, gen. et sp. nov., a new member of Mucoromycotina in endophytic and soil-dwelling habitats.</title>
        <authorList>
            <person name="Torres-Cruz T.J."/>
            <person name="Billingsley Tobias T.L."/>
            <person name="Almatruk M."/>
            <person name="Hesse C."/>
            <person name="Kuske C.R."/>
            <person name="Desiro A."/>
            <person name="Benucci G.M."/>
            <person name="Bonito G."/>
            <person name="Stajich J.E."/>
            <person name="Dunlap C."/>
            <person name="Arnold A.E."/>
            <person name="Porras-Alfaro A."/>
        </authorList>
    </citation>
    <scope>NUCLEOTIDE SEQUENCE [LARGE SCALE GENOMIC DNA]</scope>
    <source>
        <strain evidence="9 10">AZ0501</strain>
    </source>
</reference>
<keyword evidence="5 7" id="KW-1133">Transmembrane helix</keyword>
<evidence type="ECO:0000256" key="2">
    <source>
        <dbReference type="ARBA" id="ARBA00009045"/>
    </source>
</evidence>
<dbReference type="InterPro" id="IPR035952">
    <property type="entry name" value="Rhomboid-like_sf"/>
</dbReference>
<keyword evidence="10" id="KW-1185">Reference proteome</keyword>
<accession>A0A261XU40</accession>
<keyword evidence="3 7" id="KW-0812">Transmembrane</keyword>
<dbReference type="GO" id="GO:0016020">
    <property type="term" value="C:membrane"/>
    <property type="evidence" value="ECO:0007669"/>
    <property type="project" value="UniProtKB-SubCell"/>
</dbReference>